<dbReference type="RefSeq" id="WP_353892528.1">
    <property type="nucleotide sequence ID" value="NZ_CP159485.1"/>
</dbReference>
<dbReference type="AlphaFoldDB" id="A0AAU8HS41"/>
<sequence>MNKYLSKMTNREKSMTIILVLLIALYGLYSLALAPQLARLNEIEDKIAYTQQEIQELDISLQTYETWNERYDTETIEKLNASVPPTLQKPQIIIWLEENVDDTSFSFNINQDELATLQVQVSFTGTFQQVKEFLNELYENQRFVDVSNLNVRQHEEAWRVEMSLTYYGQSYYRKKFGGEN</sequence>
<gene>
    <name evidence="1" type="ORF">PRVXH_001880</name>
</gene>
<reference evidence="1" key="2">
    <citation type="submission" date="2024-06" db="EMBL/GenBank/DDBJ databases">
        <authorList>
            <person name="Petrova K.O."/>
            <person name="Toshchakov S.V."/>
            <person name="Boltjanskaja Y.V."/>
            <person name="Kevbrin V.V."/>
        </authorList>
    </citation>
    <scope>NUCLEOTIDE SEQUENCE</scope>
    <source>
        <strain evidence="1">Z-710</strain>
    </source>
</reference>
<dbReference type="Gene3D" id="3.30.70.60">
    <property type="match status" value="1"/>
</dbReference>
<accession>A0AAU8HS41</accession>
<dbReference type="EMBL" id="CP159485">
    <property type="protein sequence ID" value="XCI27951.1"/>
    <property type="molecule type" value="Genomic_DNA"/>
</dbReference>
<organism evidence="1">
    <name type="scientific">Proteinivorax hydrogeniformans</name>
    <dbReference type="NCBI Taxonomy" id="1826727"/>
    <lineage>
        <taxon>Bacteria</taxon>
        <taxon>Bacillati</taxon>
        <taxon>Bacillota</taxon>
        <taxon>Clostridia</taxon>
        <taxon>Eubacteriales</taxon>
        <taxon>Proteinivoracaceae</taxon>
        <taxon>Proteinivorax</taxon>
    </lineage>
</organism>
<name>A0AAU8HS41_9FIRM</name>
<proteinExistence type="predicted"/>
<evidence type="ECO:0008006" key="2">
    <source>
        <dbReference type="Google" id="ProtNLM"/>
    </source>
</evidence>
<evidence type="ECO:0000313" key="1">
    <source>
        <dbReference type="EMBL" id="XCI27951.1"/>
    </source>
</evidence>
<dbReference type="InterPro" id="IPR014717">
    <property type="entry name" value="Transl_elong_EF1B/ribsomal_bS6"/>
</dbReference>
<reference evidence="1" key="1">
    <citation type="journal article" date="2018" name="Antonie Van Leeuwenhoek">
        <title>Proteinivorax hydrogeniformans sp. nov., an anaerobic, haloalkaliphilic bacterium fermenting proteinaceous compounds with high hydrogen production.</title>
        <authorList>
            <person name="Boltyanskaya Y."/>
            <person name="Detkova E."/>
            <person name="Pimenov N."/>
            <person name="Kevbrin V."/>
        </authorList>
    </citation>
    <scope>NUCLEOTIDE SEQUENCE</scope>
    <source>
        <strain evidence="1">Z-710</strain>
    </source>
</reference>
<protein>
    <recommendedName>
        <fullName evidence="2">Type IV pilus assembly protein PilO</fullName>
    </recommendedName>
</protein>